<accession>A0ABX2RF58</accession>
<organism evidence="1 2">
    <name type="scientific">Carboxydothermus ferrireducens DSM 11255</name>
    <dbReference type="NCBI Taxonomy" id="1119529"/>
    <lineage>
        <taxon>Bacteria</taxon>
        <taxon>Bacillati</taxon>
        <taxon>Bacillota</taxon>
        <taxon>Clostridia</taxon>
        <taxon>Thermoanaerobacterales</taxon>
        <taxon>Thermoanaerobacteraceae</taxon>
        <taxon>Carboxydothermus</taxon>
    </lineage>
</organism>
<name>A0ABX2RF58_9THEO</name>
<sequence>MKKDSLKGLFWYETYVKMITGNKNKGPQN</sequence>
<evidence type="ECO:0000313" key="1">
    <source>
        <dbReference type="EMBL" id="NYE58736.1"/>
    </source>
</evidence>
<protein>
    <submittedName>
        <fullName evidence="1">Uncharacterized protein</fullName>
    </submittedName>
</protein>
<evidence type="ECO:0000313" key="2">
    <source>
        <dbReference type="Proteomes" id="UP000604066"/>
    </source>
</evidence>
<proteinExistence type="predicted"/>
<comment type="caution">
    <text evidence="1">The sequence shown here is derived from an EMBL/GenBank/DDBJ whole genome shotgun (WGS) entry which is preliminary data.</text>
</comment>
<dbReference type="Proteomes" id="UP000604066">
    <property type="component" value="Unassembled WGS sequence"/>
</dbReference>
<dbReference type="EMBL" id="JACCBS010000003">
    <property type="protein sequence ID" value="NYE58736.1"/>
    <property type="molecule type" value="Genomic_DNA"/>
</dbReference>
<gene>
    <name evidence="1" type="ORF">HDG70_002487</name>
</gene>
<reference evidence="1 2" key="1">
    <citation type="submission" date="2020-07" db="EMBL/GenBank/DDBJ databases">
        <title>Genomic Encyclopedia of Type Strains, Phase III (KMG-III): the genomes of soil and plant-associated and newly described type strains.</title>
        <authorList>
            <person name="Whitman W."/>
        </authorList>
    </citation>
    <scope>NUCLEOTIDE SEQUENCE [LARGE SCALE GENOMIC DNA]</scope>
    <source>
        <strain evidence="1 2">DSM 11255</strain>
    </source>
</reference>
<keyword evidence="2" id="KW-1185">Reference proteome</keyword>